<evidence type="ECO:0000256" key="1">
    <source>
        <dbReference type="SAM" id="SignalP"/>
    </source>
</evidence>
<dbReference type="AlphaFoldDB" id="A0A915DP93"/>
<organism evidence="2 3">
    <name type="scientific">Ditylenchus dipsaci</name>
    <dbReference type="NCBI Taxonomy" id="166011"/>
    <lineage>
        <taxon>Eukaryota</taxon>
        <taxon>Metazoa</taxon>
        <taxon>Ecdysozoa</taxon>
        <taxon>Nematoda</taxon>
        <taxon>Chromadorea</taxon>
        <taxon>Rhabditida</taxon>
        <taxon>Tylenchina</taxon>
        <taxon>Tylenchomorpha</taxon>
        <taxon>Sphaerularioidea</taxon>
        <taxon>Anguinidae</taxon>
        <taxon>Anguininae</taxon>
        <taxon>Ditylenchus</taxon>
    </lineage>
</organism>
<feature type="signal peptide" evidence="1">
    <location>
        <begin position="1"/>
        <end position="42"/>
    </location>
</feature>
<keyword evidence="2" id="KW-1185">Reference proteome</keyword>
<accession>A0A915DP93</accession>
<dbReference type="PROSITE" id="PS51257">
    <property type="entry name" value="PROKAR_LIPOPROTEIN"/>
    <property type="match status" value="1"/>
</dbReference>
<proteinExistence type="predicted"/>
<reference evidence="3" key="1">
    <citation type="submission" date="2022-11" db="UniProtKB">
        <authorList>
            <consortium name="WormBaseParasite"/>
        </authorList>
    </citation>
    <scope>IDENTIFICATION</scope>
</reference>
<dbReference type="WBParaSite" id="jg21517">
    <property type="protein sequence ID" value="jg21517"/>
    <property type="gene ID" value="jg21517"/>
</dbReference>
<sequence>MISNKSLNMLSMSHKSSSRSLCYILVLSVLVLLACSCLVVEAQPMSPLLSEANLEQIRQMQQPLPSMTNYWRPRRSLASGRWGLRPGKRSSADFGSYNSFDAQEVPQMYLVLARN</sequence>
<feature type="chain" id="PRO_5037112004" evidence="1">
    <location>
        <begin position="43"/>
        <end position="115"/>
    </location>
</feature>
<evidence type="ECO:0000313" key="3">
    <source>
        <dbReference type="WBParaSite" id="jg21517"/>
    </source>
</evidence>
<evidence type="ECO:0000313" key="2">
    <source>
        <dbReference type="Proteomes" id="UP000887574"/>
    </source>
</evidence>
<dbReference type="Proteomes" id="UP000887574">
    <property type="component" value="Unplaced"/>
</dbReference>
<name>A0A915DP93_9BILA</name>
<protein>
    <submittedName>
        <fullName evidence="3">Uncharacterized protein</fullName>
    </submittedName>
</protein>
<keyword evidence="1" id="KW-0732">Signal</keyword>